<dbReference type="SUPFAM" id="SSF53474">
    <property type="entry name" value="alpha/beta-Hydrolases"/>
    <property type="match status" value="1"/>
</dbReference>
<evidence type="ECO:0000313" key="4">
    <source>
        <dbReference type="Proteomes" id="UP000032049"/>
    </source>
</evidence>
<evidence type="ECO:0000256" key="1">
    <source>
        <dbReference type="SAM" id="SignalP"/>
    </source>
</evidence>
<keyword evidence="1" id="KW-0732">Signal</keyword>
<gene>
    <name evidence="3" type="ORF">TH53_10895</name>
</gene>
<dbReference type="ESTHER" id="9sphi-a0a0d0giq3">
    <property type="family name" value="VirJ"/>
</dbReference>
<evidence type="ECO:0000259" key="2">
    <source>
        <dbReference type="Pfam" id="PF06057"/>
    </source>
</evidence>
<dbReference type="EMBL" id="JXRA01000044">
    <property type="protein sequence ID" value="KIO77142.1"/>
    <property type="molecule type" value="Genomic_DNA"/>
</dbReference>
<feature type="chain" id="PRO_5002210573" description="Bacterial virulence domain-containing protein" evidence="1">
    <location>
        <begin position="24"/>
        <end position="231"/>
    </location>
</feature>
<protein>
    <recommendedName>
        <fullName evidence="2">Bacterial virulence domain-containing protein</fullName>
    </recommendedName>
</protein>
<dbReference type="Pfam" id="PF06057">
    <property type="entry name" value="VirJ"/>
    <property type="match status" value="1"/>
</dbReference>
<feature type="signal peptide" evidence="1">
    <location>
        <begin position="1"/>
        <end position="23"/>
    </location>
</feature>
<dbReference type="Proteomes" id="UP000032049">
    <property type="component" value="Unassembled WGS sequence"/>
</dbReference>
<keyword evidence="4" id="KW-1185">Reference proteome</keyword>
<proteinExistence type="predicted"/>
<dbReference type="AlphaFoldDB" id="A0A0D0GIQ3"/>
<dbReference type="InterPro" id="IPR029058">
    <property type="entry name" value="AB_hydrolase_fold"/>
</dbReference>
<accession>A0A0D0GIQ3</accession>
<dbReference type="RefSeq" id="WP_041881755.1">
    <property type="nucleotide sequence ID" value="NZ_CP157278.1"/>
</dbReference>
<name>A0A0D0GIQ3_9SPHI</name>
<dbReference type="OrthoDB" id="641022at2"/>
<dbReference type="STRING" id="1503925.TH53_10895"/>
<evidence type="ECO:0000313" key="3">
    <source>
        <dbReference type="EMBL" id="KIO77142.1"/>
    </source>
</evidence>
<sequence>MKITTILSSCFLILTCSLMNVNAQSAKELSELPLHVHHVRSGKPMLVFLTGDGGWNKFSESTVKELVKNGYATIALDTRKYFWNQKTPDQFAKDMQLILSSYLKTWNKESFSMIGYSFGADVAAFVPSRLPDQLAEKQNSLVLLSPGFSTGYVVKLKNLLNFGSTDKEKYKVNPELQKSVIPVWCIFGKDEESEFYKAIKATDKIHKVIIPGSHRFDDDIPQVTRAIIKGL</sequence>
<feature type="domain" description="Bacterial virulence" evidence="2">
    <location>
        <begin position="45"/>
        <end position="230"/>
    </location>
</feature>
<dbReference type="Gene3D" id="3.40.50.1820">
    <property type="entry name" value="alpha/beta hydrolase"/>
    <property type="match status" value="1"/>
</dbReference>
<reference evidence="3 4" key="1">
    <citation type="submission" date="2015-01" db="EMBL/GenBank/DDBJ databases">
        <title>Draft genome sequence of Pedobacter sp. NL19 isolated from sludge of an effluent treatment pond in an abandoned uranium mine.</title>
        <authorList>
            <person name="Santos T."/>
            <person name="Caetano T."/>
            <person name="Covas C."/>
            <person name="Cruz A."/>
            <person name="Mendo S."/>
        </authorList>
    </citation>
    <scope>NUCLEOTIDE SEQUENCE [LARGE SCALE GENOMIC DNA]</scope>
    <source>
        <strain evidence="3 4">NL19</strain>
    </source>
</reference>
<dbReference type="InterPro" id="IPR010333">
    <property type="entry name" value="VirJ"/>
</dbReference>
<organism evidence="3 4">
    <name type="scientific">Pedobacter lusitanus</name>
    <dbReference type="NCBI Taxonomy" id="1503925"/>
    <lineage>
        <taxon>Bacteria</taxon>
        <taxon>Pseudomonadati</taxon>
        <taxon>Bacteroidota</taxon>
        <taxon>Sphingobacteriia</taxon>
        <taxon>Sphingobacteriales</taxon>
        <taxon>Sphingobacteriaceae</taxon>
        <taxon>Pedobacter</taxon>
    </lineage>
</organism>
<comment type="caution">
    <text evidence="3">The sequence shown here is derived from an EMBL/GenBank/DDBJ whole genome shotgun (WGS) entry which is preliminary data.</text>
</comment>